<dbReference type="AlphaFoldDB" id="A0A382N6D4"/>
<feature type="non-terminal residue" evidence="1">
    <location>
        <position position="44"/>
    </location>
</feature>
<evidence type="ECO:0000313" key="1">
    <source>
        <dbReference type="EMBL" id="SVC56713.1"/>
    </source>
</evidence>
<dbReference type="EMBL" id="UINC01098299">
    <property type="protein sequence ID" value="SVC56713.1"/>
    <property type="molecule type" value="Genomic_DNA"/>
</dbReference>
<organism evidence="1">
    <name type="scientific">marine metagenome</name>
    <dbReference type="NCBI Taxonomy" id="408172"/>
    <lineage>
        <taxon>unclassified sequences</taxon>
        <taxon>metagenomes</taxon>
        <taxon>ecological metagenomes</taxon>
    </lineage>
</organism>
<protein>
    <submittedName>
        <fullName evidence="1">Uncharacterized protein</fullName>
    </submittedName>
</protein>
<accession>A0A382N6D4</accession>
<sequence length="44" mass="4510">MTGQALGQTLTSFNDYETFHLSICVFCGDWPSGGGGGLAGVSRA</sequence>
<gene>
    <name evidence="1" type="ORF">METZ01_LOCUS309567</name>
</gene>
<proteinExistence type="predicted"/>
<name>A0A382N6D4_9ZZZZ</name>
<reference evidence="1" key="1">
    <citation type="submission" date="2018-05" db="EMBL/GenBank/DDBJ databases">
        <authorList>
            <person name="Lanie J.A."/>
            <person name="Ng W.-L."/>
            <person name="Kazmierczak K.M."/>
            <person name="Andrzejewski T.M."/>
            <person name="Davidsen T.M."/>
            <person name="Wayne K.J."/>
            <person name="Tettelin H."/>
            <person name="Glass J.I."/>
            <person name="Rusch D."/>
            <person name="Podicherti R."/>
            <person name="Tsui H.-C.T."/>
            <person name="Winkler M.E."/>
        </authorList>
    </citation>
    <scope>NUCLEOTIDE SEQUENCE</scope>
</reference>